<feature type="signal peptide" evidence="1">
    <location>
        <begin position="1"/>
        <end position="22"/>
    </location>
</feature>
<dbReference type="InterPro" id="IPR011228">
    <property type="entry name" value="UCP029766"/>
</dbReference>
<evidence type="ECO:0000256" key="1">
    <source>
        <dbReference type="SAM" id="SignalP"/>
    </source>
</evidence>
<proteinExistence type="predicted"/>
<dbReference type="Pfam" id="PF00419">
    <property type="entry name" value="Fimbrial"/>
    <property type="match status" value="1"/>
</dbReference>
<dbReference type="GO" id="GO:0009289">
    <property type="term" value="C:pilus"/>
    <property type="evidence" value="ECO:0007669"/>
    <property type="project" value="InterPro"/>
</dbReference>
<name>A0A833PIE0_ACIBZ</name>
<dbReference type="Proteomes" id="UP000490535">
    <property type="component" value="Unassembled WGS sequence"/>
</dbReference>
<dbReference type="AlphaFoldDB" id="A0A833PIE0"/>
<keyword evidence="1" id="KW-0732">Signal</keyword>
<dbReference type="SUPFAM" id="SSF49401">
    <property type="entry name" value="Bacterial adhesins"/>
    <property type="match status" value="1"/>
</dbReference>
<feature type="chain" id="PRO_5032514795" description="Fimbrial-type adhesion domain-containing protein" evidence="1">
    <location>
        <begin position="23"/>
        <end position="415"/>
    </location>
</feature>
<dbReference type="InterPro" id="IPR000259">
    <property type="entry name" value="Adhesion_dom_fimbrial"/>
</dbReference>
<dbReference type="PIRSF" id="PIRSF029766">
    <property type="entry name" value="UCP029766"/>
    <property type="match status" value="1"/>
</dbReference>
<feature type="domain" description="Fimbrial-type adhesion" evidence="2">
    <location>
        <begin position="235"/>
        <end position="415"/>
    </location>
</feature>
<dbReference type="InterPro" id="IPR008966">
    <property type="entry name" value="Adhesion_dom_sf"/>
</dbReference>
<accession>A0A833PIE0</accession>
<evidence type="ECO:0000313" key="3">
    <source>
        <dbReference type="EMBL" id="KAF1027450.1"/>
    </source>
</evidence>
<comment type="caution">
    <text evidence="3">The sequence shown here is derived from an EMBL/GenBank/DDBJ whole genome shotgun (WGS) entry which is preliminary data.</text>
</comment>
<evidence type="ECO:0000259" key="2">
    <source>
        <dbReference type="Pfam" id="PF00419"/>
    </source>
</evidence>
<dbReference type="GO" id="GO:0007155">
    <property type="term" value="P:cell adhesion"/>
    <property type="evidence" value="ECO:0007669"/>
    <property type="project" value="InterPro"/>
</dbReference>
<organism evidence="3 4">
    <name type="scientific">Acinetobacter bereziniae</name>
    <name type="common">Acinetobacter genomosp. 10</name>
    <dbReference type="NCBI Taxonomy" id="106648"/>
    <lineage>
        <taxon>Bacteria</taxon>
        <taxon>Pseudomonadati</taxon>
        <taxon>Pseudomonadota</taxon>
        <taxon>Gammaproteobacteria</taxon>
        <taxon>Moraxellales</taxon>
        <taxon>Moraxellaceae</taxon>
        <taxon>Acinetobacter</taxon>
    </lineage>
</organism>
<protein>
    <recommendedName>
        <fullName evidence="2">Fimbrial-type adhesion domain-containing protein</fullName>
    </recommendedName>
</protein>
<evidence type="ECO:0000313" key="4">
    <source>
        <dbReference type="Proteomes" id="UP000490535"/>
    </source>
</evidence>
<dbReference type="EMBL" id="WNDP01000010">
    <property type="protein sequence ID" value="KAF1027450.1"/>
    <property type="molecule type" value="Genomic_DNA"/>
</dbReference>
<gene>
    <name evidence="3" type="ORF">GAK29_00695</name>
</gene>
<reference evidence="4" key="1">
    <citation type="journal article" date="2020" name="MBio">
        <title>Horizontal gene transfer to a defensive symbiont with a reduced genome amongst a multipartite beetle microbiome.</title>
        <authorList>
            <person name="Waterworth S.C."/>
            <person name="Florez L.V."/>
            <person name="Rees E.R."/>
            <person name="Hertweck C."/>
            <person name="Kaltenpoth M."/>
            <person name="Kwan J.C."/>
        </authorList>
    </citation>
    <scope>NUCLEOTIDE SEQUENCE [LARGE SCALE GENOMIC DNA]</scope>
</reference>
<sequence>MIRLFINILFIFGCLISLVAHAACQSTGVSQTEDNRTAVIPFGKVNLTSTYLQPVGTLLASVVVPPTNYNFGGATASSVLWICNKTDLSNIYFLVATNGDDYIGGRQDLGVLDGMPDVFGTYWQYVGLKLTFDGVVVNRFYKSVPVKSYATVGNKIQIRLQDVPLMQAELYRVSTLGLGGKISTGNYGYVGPNAYIQLKGPGLVSDQIGDDSLTRFNFWGVDNGFGYGMRIGNSLTNQPTCVARNATPIVFFNTINTLALGANQSVQENFNVSIECSNQVTSGTGNNQTSIGIQTSYGAYVAAQQLGLVNAQNGVTALLSDNYTDAQSAKGVGIFLKNTNTGTDMNFVGQLGLAGGGTAAGWYPVLSGAQTGASTESGYTHYLHNFTATLKKLPGTEPIKAGKINSTAYVLVKVQ</sequence>